<comment type="caution">
    <text evidence="2">The sequence shown here is derived from an EMBL/GenBank/DDBJ whole genome shotgun (WGS) entry which is preliminary data.</text>
</comment>
<name>A0A815U9E3_9BILA</name>
<evidence type="ECO:0000256" key="1">
    <source>
        <dbReference type="SAM" id="MobiDB-lite"/>
    </source>
</evidence>
<evidence type="ECO:0000313" key="3">
    <source>
        <dbReference type="Proteomes" id="UP000663860"/>
    </source>
</evidence>
<feature type="compositionally biased region" description="Low complexity" evidence="1">
    <location>
        <begin position="96"/>
        <end position="105"/>
    </location>
</feature>
<feature type="compositionally biased region" description="Polar residues" evidence="1">
    <location>
        <begin position="70"/>
        <end position="86"/>
    </location>
</feature>
<dbReference type="Proteomes" id="UP000663860">
    <property type="component" value="Unassembled WGS sequence"/>
</dbReference>
<feature type="non-terminal residue" evidence="2">
    <location>
        <position position="1"/>
    </location>
</feature>
<reference evidence="2" key="1">
    <citation type="submission" date="2021-02" db="EMBL/GenBank/DDBJ databases">
        <authorList>
            <person name="Nowell W R."/>
        </authorList>
    </citation>
    <scope>NUCLEOTIDE SEQUENCE</scope>
</reference>
<organism evidence="2 3">
    <name type="scientific">Adineta steineri</name>
    <dbReference type="NCBI Taxonomy" id="433720"/>
    <lineage>
        <taxon>Eukaryota</taxon>
        <taxon>Metazoa</taxon>
        <taxon>Spiralia</taxon>
        <taxon>Gnathifera</taxon>
        <taxon>Rotifera</taxon>
        <taxon>Eurotatoria</taxon>
        <taxon>Bdelloidea</taxon>
        <taxon>Adinetida</taxon>
        <taxon>Adinetidae</taxon>
        <taxon>Adineta</taxon>
    </lineage>
</organism>
<gene>
    <name evidence="2" type="ORF">IZO911_LOCUS45708</name>
</gene>
<accession>A0A815U9E3</accession>
<protein>
    <submittedName>
        <fullName evidence="2">Uncharacterized protein</fullName>
    </submittedName>
</protein>
<proteinExistence type="predicted"/>
<evidence type="ECO:0000313" key="2">
    <source>
        <dbReference type="EMBL" id="CAF1516717.1"/>
    </source>
</evidence>
<dbReference type="EMBL" id="CAJNOE010005008">
    <property type="protein sequence ID" value="CAF1516717.1"/>
    <property type="molecule type" value="Genomic_DNA"/>
</dbReference>
<feature type="region of interest" description="Disordered" evidence="1">
    <location>
        <begin position="70"/>
        <end position="121"/>
    </location>
</feature>
<dbReference type="AlphaFoldDB" id="A0A815U9E3"/>
<sequence length="121" mass="13482">CFGLEIIRNKNFLLTSHLDNNKSAEEITSELFASLNLTAANFGGQLSNIETYRLALDKMIQAAFATVNQSSLSNVSTTKKQQVDISTTTTTEEEQQTSTTTTTTTDTREYTEKRPETKHKP</sequence>
<feature type="compositionally biased region" description="Basic and acidic residues" evidence="1">
    <location>
        <begin position="106"/>
        <end position="115"/>
    </location>
</feature>